<evidence type="ECO:0000313" key="2">
    <source>
        <dbReference type="Proteomes" id="UP000308092"/>
    </source>
</evidence>
<dbReference type="Proteomes" id="UP000308092">
    <property type="component" value="Unassembled WGS sequence"/>
</dbReference>
<evidence type="ECO:0000313" key="1">
    <source>
        <dbReference type="EMBL" id="THC94232.1"/>
    </source>
</evidence>
<reference evidence="1 2" key="1">
    <citation type="submission" date="2019-03" db="EMBL/GenBank/DDBJ databases">
        <title>The genome sequence of a newly discovered highly antifungal drug resistant Aspergillus species, Aspergillus tanneri NIH 1004.</title>
        <authorList>
            <person name="Mounaud S."/>
            <person name="Singh I."/>
            <person name="Joardar V."/>
            <person name="Pakala S."/>
            <person name="Pakala S."/>
            <person name="Venepally P."/>
            <person name="Hoover J."/>
            <person name="Nierman W."/>
            <person name="Chung J."/>
            <person name="Losada L."/>
        </authorList>
    </citation>
    <scope>NUCLEOTIDE SEQUENCE [LARGE SCALE GENOMIC DNA]</scope>
    <source>
        <strain evidence="1 2">NIH1004</strain>
    </source>
</reference>
<proteinExistence type="predicted"/>
<dbReference type="AlphaFoldDB" id="A0A4S3JG67"/>
<gene>
    <name evidence="1" type="ORF">EYZ11_006283</name>
</gene>
<name>A0A4S3JG67_9EURO</name>
<protein>
    <submittedName>
        <fullName evidence="1">Uncharacterized protein</fullName>
    </submittedName>
</protein>
<dbReference type="EMBL" id="SOSA01000219">
    <property type="protein sequence ID" value="THC94232.1"/>
    <property type="molecule type" value="Genomic_DNA"/>
</dbReference>
<comment type="caution">
    <text evidence="1">The sequence shown here is derived from an EMBL/GenBank/DDBJ whole genome shotgun (WGS) entry which is preliminary data.</text>
</comment>
<dbReference type="VEuPathDB" id="FungiDB:EYZ11_006283"/>
<organism evidence="1 2">
    <name type="scientific">Aspergillus tanneri</name>
    <dbReference type="NCBI Taxonomy" id="1220188"/>
    <lineage>
        <taxon>Eukaryota</taxon>
        <taxon>Fungi</taxon>
        <taxon>Dikarya</taxon>
        <taxon>Ascomycota</taxon>
        <taxon>Pezizomycotina</taxon>
        <taxon>Eurotiomycetes</taxon>
        <taxon>Eurotiomycetidae</taxon>
        <taxon>Eurotiales</taxon>
        <taxon>Aspergillaceae</taxon>
        <taxon>Aspergillus</taxon>
        <taxon>Aspergillus subgen. Circumdati</taxon>
    </lineage>
</organism>
<accession>A0A4S3JG67</accession>
<keyword evidence="2" id="KW-1185">Reference proteome</keyword>
<sequence length="29" mass="3203">MDEKGCILGISEKARIQIRSNSRKVGAEL</sequence>